<dbReference type="GO" id="GO:0003904">
    <property type="term" value="F:deoxyribodipyrimidine photo-lyase activity"/>
    <property type="evidence" value="ECO:0007669"/>
    <property type="project" value="UniProtKB-EC"/>
</dbReference>
<dbReference type="InterPro" id="IPR014729">
    <property type="entry name" value="Rossmann-like_a/b/a_fold"/>
</dbReference>
<keyword evidence="4" id="KW-1185">Reference proteome</keyword>
<dbReference type="InterPro" id="IPR006050">
    <property type="entry name" value="DNA_photolyase_N"/>
</dbReference>
<dbReference type="Gene3D" id="3.40.50.620">
    <property type="entry name" value="HUPs"/>
    <property type="match status" value="1"/>
</dbReference>
<dbReference type="EMBL" id="JBHSXQ010000007">
    <property type="protein sequence ID" value="MFC6907146.1"/>
    <property type="molecule type" value="Genomic_DNA"/>
</dbReference>
<dbReference type="RefSeq" id="WP_390220984.1">
    <property type="nucleotide sequence ID" value="NZ_JBBMXV010000007.1"/>
</dbReference>
<name>A0ABD5V8D4_9EURY</name>
<dbReference type="SUPFAM" id="SSF52425">
    <property type="entry name" value="Cryptochrome/photolyase, N-terminal domain"/>
    <property type="match status" value="1"/>
</dbReference>
<dbReference type="PROSITE" id="PS51645">
    <property type="entry name" value="PHR_CRY_ALPHA_BETA"/>
    <property type="match status" value="1"/>
</dbReference>
<feature type="domain" description="Photolyase/cryptochrome alpha/beta" evidence="2">
    <location>
        <begin position="1"/>
        <end position="147"/>
    </location>
</feature>
<keyword evidence="3" id="KW-0456">Lyase</keyword>
<gene>
    <name evidence="3" type="ORF">ACFQGH_18350</name>
</gene>
<accession>A0ABD5V8D4</accession>
<protein>
    <submittedName>
        <fullName evidence="3">Deoxyribodipyrimidine photo-lyase</fullName>
        <ecNumber evidence="3">4.1.99.3</ecNumber>
    </submittedName>
</protein>
<evidence type="ECO:0000259" key="2">
    <source>
        <dbReference type="PROSITE" id="PS51645"/>
    </source>
</evidence>
<feature type="compositionally biased region" description="Basic and acidic residues" evidence="1">
    <location>
        <begin position="118"/>
        <end position="128"/>
    </location>
</feature>
<dbReference type="InterPro" id="IPR002081">
    <property type="entry name" value="Cryptochrome/DNA_photolyase_1"/>
</dbReference>
<dbReference type="EC" id="4.1.99.3" evidence="3"/>
<dbReference type="Proteomes" id="UP001596312">
    <property type="component" value="Unassembled WGS sequence"/>
</dbReference>
<dbReference type="PANTHER" id="PTHR11455:SF9">
    <property type="entry name" value="CRYPTOCHROME CIRCADIAN CLOCK 5 ISOFORM X1"/>
    <property type="match status" value="1"/>
</dbReference>
<feature type="region of interest" description="Disordered" evidence="1">
    <location>
        <begin position="111"/>
        <end position="133"/>
    </location>
</feature>
<dbReference type="PANTHER" id="PTHR11455">
    <property type="entry name" value="CRYPTOCHROME"/>
    <property type="match status" value="1"/>
</dbReference>
<dbReference type="Pfam" id="PF00875">
    <property type="entry name" value="DNA_photolyase"/>
    <property type="match status" value="1"/>
</dbReference>
<reference evidence="3 4" key="1">
    <citation type="journal article" date="2019" name="Int. J. Syst. Evol. Microbiol.">
        <title>The Global Catalogue of Microorganisms (GCM) 10K type strain sequencing project: providing services to taxonomists for standard genome sequencing and annotation.</title>
        <authorList>
            <consortium name="The Broad Institute Genomics Platform"/>
            <consortium name="The Broad Institute Genome Sequencing Center for Infectious Disease"/>
            <person name="Wu L."/>
            <person name="Ma J."/>
        </authorList>
    </citation>
    <scope>NUCLEOTIDE SEQUENCE [LARGE SCALE GENOMIC DNA]</scope>
    <source>
        <strain evidence="3 4">CGMCC 1.3240</strain>
    </source>
</reference>
<proteinExistence type="predicted"/>
<dbReference type="InterPro" id="IPR036155">
    <property type="entry name" value="Crypto/Photolyase_N_sf"/>
</dbReference>
<evidence type="ECO:0000313" key="4">
    <source>
        <dbReference type="Proteomes" id="UP001596312"/>
    </source>
</evidence>
<comment type="caution">
    <text evidence="3">The sequence shown here is derived from an EMBL/GenBank/DDBJ whole genome shotgun (WGS) entry which is preliminary data.</text>
</comment>
<evidence type="ECO:0000313" key="3">
    <source>
        <dbReference type="EMBL" id="MFC6907146.1"/>
    </source>
</evidence>
<evidence type="ECO:0000256" key="1">
    <source>
        <dbReference type="SAM" id="MobiDB-lite"/>
    </source>
</evidence>
<dbReference type="AlphaFoldDB" id="A0ABD5V8D4"/>
<sequence length="167" mass="19206">MTVLFWHRTDLRLRDNRALEKALQTAHKRGTVVQPVFVLNPQFYSKDTLACDARIRFLHQCLESLRDQYRTHGSELTFLHGESIEQLLSIPAQDSNPDSTATEQSESIFYTRHPTARYGERRDRRLHEQATGSELTHAVSPHAVYEIVVEGQRAVYKCSTGPTGRER</sequence>
<organism evidence="3 4">
    <name type="scientific">Halalkalicoccus tibetensis</name>
    <dbReference type="NCBI Taxonomy" id="175632"/>
    <lineage>
        <taxon>Archaea</taxon>
        <taxon>Methanobacteriati</taxon>
        <taxon>Methanobacteriota</taxon>
        <taxon>Stenosarchaea group</taxon>
        <taxon>Halobacteria</taxon>
        <taxon>Halobacteriales</taxon>
        <taxon>Halococcaceae</taxon>
        <taxon>Halalkalicoccus</taxon>
    </lineage>
</organism>